<organism evidence="1 2">
    <name type="scientific">Pantoea vagans</name>
    <dbReference type="NCBI Taxonomy" id="470934"/>
    <lineage>
        <taxon>Bacteria</taxon>
        <taxon>Pseudomonadati</taxon>
        <taxon>Pseudomonadota</taxon>
        <taxon>Gammaproteobacteria</taxon>
        <taxon>Enterobacterales</taxon>
        <taxon>Erwiniaceae</taxon>
        <taxon>Pantoea</taxon>
    </lineage>
</organism>
<gene>
    <name evidence="1" type="ORF">D9O29_04035</name>
</gene>
<proteinExistence type="predicted"/>
<keyword evidence="2" id="KW-1185">Reference proteome</keyword>
<accession>A0ABY3LLB6</accession>
<evidence type="ECO:0000313" key="1">
    <source>
        <dbReference type="EMBL" id="TXL81272.1"/>
    </source>
</evidence>
<protein>
    <submittedName>
        <fullName evidence="1">Uncharacterized protein</fullName>
    </submittedName>
</protein>
<dbReference type="Proteomes" id="UP000426772">
    <property type="component" value="Unassembled WGS sequence"/>
</dbReference>
<reference evidence="1 2" key="1">
    <citation type="submission" date="2018-10" db="EMBL/GenBank/DDBJ databases">
        <title>Draft genome sequence of Pantoea vagans isolated from corpses of the sugarcane aphid Melanaphis sacchari Zehntner.</title>
        <authorList>
            <person name="Toledo E."/>
            <person name="Pena G."/>
            <person name="Lozano L."/>
        </authorList>
    </citation>
    <scope>NUCLEOTIDE SEQUENCE [LARGE SCALE GENOMIC DNA]</scope>
    <source>
        <strain evidence="1 2">ET-90</strain>
    </source>
</reference>
<evidence type="ECO:0000313" key="2">
    <source>
        <dbReference type="Proteomes" id="UP000426772"/>
    </source>
</evidence>
<name>A0ABY3LLB6_9GAMM</name>
<dbReference type="EMBL" id="RCNL01000001">
    <property type="protein sequence ID" value="TXL81272.1"/>
    <property type="molecule type" value="Genomic_DNA"/>
</dbReference>
<comment type="caution">
    <text evidence="1">The sequence shown here is derived from an EMBL/GenBank/DDBJ whole genome shotgun (WGS) entry which is preliminary data.</text>
</comment>
<sequence>MIYGGQANNLFYRLTFKLFGTTLTAHGRPISNHLKLPGGFCYIRGDSHKIYFCLIAFRLYSREA</sequence>